<evidence type="ECO:0000313" key="3">
    <source>
        <dbReference type="EMBL" id="NKX93443.1"/>
    </source>
</evidence>
<keyword evidence="3" id="KW-0808">Transferase</keyword>
<name>A0A9X5FJW8_9MICO</name>
<dbReference type="EMBL" id="JAAXOW010000002">
    <property type="protein sequence ID" value="NKX93443.1"/>
    <property type="molecule type" value="Genomic_DNA"/>
</dbReference>
<dbReference type="InterPro" id="IPR050508">
    <property type="entry name" value="Methyltransf_Superfamily"/>
</dbReference>
<reference evidence="3 4" key="1">
    <citation type="submission" date="2020-04" db="EMBL/GenBank/DDBJ databases">
        <title>MicrobeNet Type strains.</title>
        <authorList>
            <person name="Nicholson A.C."/>
        </authorList>
    </citation>
    <scope>NUCLEOTIDE SEQUENCE [LARGE SCALE GENOMIC DNA]</scope>
    <source>
        <strain evidence="3 4">ATCC BAA-789</strain>
    </source>
</reference>
<evidence type="ECO:0000259" key="2">
    <source>
        <dbReference type="Pfam" id="PF08241"/>
    </source>
</evidence>
<proteinExistence type="predicted"/>
<sequence>MAVLPQALLDDRTDRRVEPRAVPTAGEKTDSHAYTPSSSVVVGPPVCDRRLRLHPDRQTSTSLPTVHAPVSAVGPARRAVLHLQARRAARHNGSVDLRRAGYAPIPDDAPHRAGRSWWDENAAEYLAEHGDFLGDDDFCWCPEGLREADAHLLGDVSGARVLELGAGAAQCSRWLADQGADVVATDISAGMLTARSSGSAGRLNRAQADARRLPFADASFDTVFTAYGAIPFIADSERVHREVARVLRPSGRWVFSVTHPIRWAFPDDPSERGLTADRSYFDRTPYAERDEAGRLTYAEFHRTIGDHVRDVVGAGLTLLDVVEPEWPEGHDRTWGGWSALRGRLIPGTAIFVCERR</sequence>
<evidence type="ECO:0000256" key="1">
    <source>
        <dbReference type="SAM" id="MobiDB-lite"/>
    </source>
</evidence>
<dbReference type="SUPFAM" id="SSF53335">
    <property type="entry name" value="S-adenosyl-L-methionine-dependent methyltransferases"/>
    <property type="match status" value="1"/>
</dbReference>
<accession>A0A9X5FJW8</accession>
<organism evidence="3 4">
    <name type="scientific">Sanguibacter hominis ATCC BAA-789</name>
    <dbReference type="NCBI Taxonomy" id="1312740"/>
    <lineage>
        <taxon>Bacteria</taxon>
        <taxon>Bacillati</taxon>
        <taxon>Actinomycetota</taxon>
        <taxon>Actinomycetes</taxon>
        <taxon>Micrococcales</taxon>
        <taxon>Sanguibacteraceae</taxon>
        <taxon>Sanguibacter</taxon>
    </lineage>
</organism>
<dbReference type="InterPro" id="IPR029063">
    <property type="entry name" value="SAM-dependent_MTases_sf"/>
</dbReference>
<comment type="caution">
    <text evidence="3">The sequence shown here is derived from an EMBL/GenBank/DDBJ whole genome shotgun (WGS) entry which is preliminary data.</text>
</comment>
<feature type="domain" description="Methyltransferase type 11" evidence="2">
    <location>
        <begin position="162"/>
        <end position="255"/>
    </location>
</feature>
<dbReference type="Gene3D" id="3.40.50.150">
    <property type="entry name" value="Vaccinia Virus protein VP39"/>
    <property type="match status" value="1"/>
</dbReference>
<dbReference type="GO" id="GO:0032259">
    <property type="term" value="P:methylation"/>
    <property type="evidence" value="ECO:0007669"/>
    <property type="project" value="UniProtKB-KW"/>
</dbReference>
<dbReference type="Proteomes" id="UP000774283">
    <property type="component" value="Unassembled WGS sequence"/>
</dbReference>
<dbReference type="AlphaFoldDB" id="A0A9X5FJW8"/>
<gene>
    <name evidence="3" type="ORF">HF995_09195</name>
</gene>
<protein>
    <submittedName>
        <fullName evidence="3">Methyltransferase domain-containing protein</fullName>
    </submittedName>
</protein>
<dbReference type="CDD" id="cd02440">
    <property type="entry name" value="AdoMet_MTases"/>
    <property type="match status" value="1"/>
</dbReference>
<keyword evidence="3" id="KW-0489">Methyltransferase</keyword>
<feature type="region of interest" description="Disordered" evidence="1">
    <location>
        <begin position="1"/>
        <end position="40"/>
    </location>
</feature>
<keyword evidence="4" id="KW-1185">Reference proteome</keyword>
<dbReference type="PANTHER" id="PTHR42912">
    <property type="entry name" value="METHYLTRANSFERASE"/>
    <property type="match status" value="1"/>
</dbReference>
<feature type="compositionally biased region" description="Basic and acidic residues" evidence="1">
    <location>
        <begin position="9"/>
        <end position="19"/>
    </location>
</feature>
<dbReference type="PANTHER" id="PTHR42912:SF93">
    <property type="entry name" value="N6-ADENOSINE-METHYLTRANSFERASE TMT1A"/>
    <property type="match status" value="1"/>
</dbReference>
<dbReference type="GO" id="GO:0008757">
    <property type="term" value="F:S-adenosylmethionine-dependent methyltransferase activity"/>
    <property type="evidence" value="ECO:0007669"/>
    <property type="project" value="InterPro"/>
</dbReference>
<dbReference type="Pfam" id="PF08241">
    <property type="entry name" value="Methyltransf_11"/>
    <property type="match status" value="1"/>
</dbReference>
<dbReference type="InterPro" id="IPR013216">
    <property type="entry name" value="Methyltransf_11"/>
</dbReference>
<evidence type="ECO:0000313" key="4">
    <source>
        <dbReference type="Proteomes" id="UP000774283"/>
    </source>
</evidence>